<dbReference type="AlphaFoldDB" id="A0A4Q2D038"/>
<keyword evidence="3" id="KW-1185">Reference proteome</keyword>
<protein>
    <submittedName>
        <fullName evidence="2">Uncharacterized protein</fullName>
    </submittedName>
</protein>
<evidence type="ECO:0000313" key="2">
    <source>
        <dbReference type="EMBL" id="RXW11581.1"/>
    </source>
</evidence>
<feature type="region of interest" description="Disordered" evidence="1">
    <location>
        <begin position="94"/>
        <end position="138"/>
    </location>
</feature>
<evidence type="ECO:0000256" key="1">
    <source>
        <dbReference type="SAM" id="MobiDB-lite"/>
    </source>
</evidence>
<dbReference type="EMBL" id="SDEE01001776">
    <property type="protein sequence ID" value="RXW11581.1"/>
    <property type="molecule type" value="Genomic_DNA"/>
</dbReference>
<organism evidence="2 3">
    <name type="scientific">Candolleomyces aberdarensis</name>
    <dbReference type="NCBI Taxonomy" id="2316362"/>
    <lineage>
        <taxon>Eukaryota</taxon>
        <taxon>Fungi</taxon>
        <taxon>Dikarya</taxon>
        <taxon>Basidiomycota</taxon>
        <taxon>Agaricomycotina</taxon>
        <taxon>Agaricomycetes</taxon>
        <taxon>Agaricomycetidae</taxon>
        <taxon>Agaricales</taxon>
        <taxon>Agaricineae</taxon>
        <taxon>Psathyrellaceae</taxon>
        <taxon>Candolleomyces</taxon>
    </lineage>
</organism>
<comment type="caution">
    <text evidence="2">The sequence shown here is derived from an EMBL/GenBank/DDBJ whole genome shotgun (WGS) entry which is preliminary data.</text>
</comment>
<accession>A0A4Q2D038</accession>
<dbReference type="Proteomes" id="UP000290288">
    <property type="component" value="Unassembled WGS sequence"/>
</dbReference>
<name>A0A4Q2D038_9AGAR</name>
<evidence type="ECO:0000313" key="3">
    <source>
        <dbReference type="Proteomes" id="UP000290288"/>
    </source>
</evidence>
<reference evidence="2 3" key="1">
    <citation type="submission" date="2019-01" db="EMBL/GenBank/DDBJ databases">
        <title>Draft genome sequence of Psathyrella aberdarensis IHI B618.</title>
        <authorList>
            <person name="Buettner E."/>
            <person name="Kellner H."/>
        </authorList>
    </citation>
    <scope>NUCLEOTIDE SEQUENCE [LARGE SCALE GENOMIC DNA]</scope>
    <source>
        <strain evidence="2 3">IHI B618</strain>
    </source>
</reference>
<sequence>MARKRGLKMIPKTQRSASRIFNDASREILTRCEDLSNRTASWIYIAMHHPGASVPFLHFASRRIRKEAPDELAKIHQEVSSMMKLLKRADRTHSLEQEREKLEAHRMAAEAVKQAEEANKQAAEASDRATRAELESERLRRELEARNKIFYSMYGNPAQDSVARE</sequence>
<proteinExistence type="predicted"/>
<gene>
    <name evidence="2" type="ORF">EST38_g14276</name>
</gene>
<dbReference type="OrthoDB" id="3060861at2759"/>